<dbReference type="Proteomes" id="UP000002630">
    <property type="component" value="Linkage Group LG04"/>
</dbReference>
<gene>
    <name evidence="1" type="ORF">Esi_0073_0032</name>
</gene>
<keyword evidence="2" id="KW-1185">Reference proteome</keyword>
<protein>
    <submittedName>
        <fullName evidence="1">Uncharacterized protein</fullName>
    </submittedName>
</protein>
<dbReference type="AlphaFoldDB" id="D7G685"/>
<dbReference type="EMBL" id="FN649729">
    <property type="protein sequence ID" value="CBJ27480.1"/>
    <property type="molecule type" value="Genomic_DNA"/>
</dbReference>
<proteinExistence type="predicted"/>
<accession>D7G685</accession>
<sequence length="543" mass="61341">MKTFPYDAGELGVREGTEILVGSSRGKVVNTKHDRAMIEVGGRTLDVSVLFVLEHAVREQGVATVEAAQRKFLLFLHQVVAIPDFFVPNHYRIEGKASCAQSRFTTDAEAEIAKLQLKQRVKPTAERQGKITRLQKRLDGMTKIRPMIWRVLRVISVQETLRVVPDEETLEGFTTREGSMLEMLGLKRFEDTEYSFHNGSMGIFGSKLYFRDKSIATELISTLVQTLLQAFRLNRPVCLQSAVYPLTLKELEAVAANVKFGKEALEDRAKHSQDTDTEAPTTKTKALEALLAVDGNWIPDLPLSILRTLNREGELLPTSLDGVYSKTRVLFKLRERSVYMVPDNDDGDKPVFDKVLTYFRLVANIVRNEKEIYVNNQGQIGPGRKYQQGRLANPWTLAPHVDFMVMSLIKDRLKPIMELVGEDVDLCWEVLKKEGQNPGTRENENHLFTPEIKAAAQRLKDKGVTCEDISLFSAALYIIDSFTSACIRKQDKTEMWAMNTFVRQDLIGIEADRLVDILPYDCKNGYALRKSDGGQIALHAKTD</sequence>
<dbReference type="InParanoid" id="D7G685"/>
<evidence type="ECO:0000313" key="2">
    <source>
        <dbReference type="Proteomes" id="UP000002630"/>
    </source>
</evidence>
<dbReference type="EMBL" id="FN648960">
    <property type="protein sequence ID" value="CBJ27480.1"/>
    <property type="molecule type" value="Genomic_DNA"/>
</dbReference>
<evidence type="ECO:0000313" key="1">
    <source>
        <dbReference type="EMBL" id="CBJ27480.1"/>
    </source>
</evidence>
<name>D7G685_ECTSI</name>
<reference evidence="1 2" key="1">
    <citation type="journal article" date="2010" name="Nature">
        <title>The Ectocarpus genome and the independent evolution of multicellularity in brown algae.</title>
        <authorList>
            <person name="Cock J.M."/>
            <person name="Sterck L."/>
            <person name="Rouze P."/>
            <person name="Scornet D."/>
            <person name="Allen A.E."/>
            <person name="Amoutzias G."/>
            <person name="Anthouard V."/>
            <person name="Artiguenave F."/>
            <person name="Aury J.M."/>
            <person name="Badger J.H."/>
            <person name="Beszteri B."/>
            <person name="Billiau K."/>
            <person name="Bonnet E."/>
            <person name="Bothwell J.H."/>
            <person name="Bowler C."/>
            <person name="Boyen C."/>
            <person name="Brownlee C."/>
            <person name="Carrano C.J."/>
            <person name="Charrier B."/>
            <person name="Cho G.Y."/>
            <person name="Coelho S.M."/>
            <person name="Collen J."/>
            <person name="Corre E."/>
            <person name="Da Silva C."/>
            <person name="Delage L."/>
            <person name="Delaroque N."/>
            <person name="Dittami S.M."/>
            <person name="Doulbeau S."/>
            <person name="Elias M."/>
            <person name="Farnham G."/>
            <person name="Gachon C.M."/>
            <person name="Gschloessl B."/>
            <person name="Heesch S."/>
            <person name="Jabbari K."/>
            <person name="Jubin C."/>
            <person name="Kawai H."/>
            <person name="Kimura K."/>
            <person name="Kloareg B."/>
            <person name="Kupper F.C."/>
            <person name="Lang D."/>
            <person name="Le Bail A."/>
            <person name="Leblanc C."/>
            <person name="Lerouge P."/>
            <person name="Lohr M."/>
            <person name="Lopez P.J."/>
            <person name="Martens C."/>
            <person name="Maumus F."/>
            <person name="Michel G."/>
            <person name="Miranda-Saavedra D."/>
            <person name="Morales J."/>
            <person name="Moreau H."/>
            <person name="Motomura T."/>
            <person name="Nagasato C."/>
            <person name="Napoli C.A."/>
            <person name="Nelson D.R."/>
            <person name="Nyvall-Collen P."/>
            <person name="Peters A.F."/>
            <person name="Pommier C."/>
            <person name="Potin P."/>
            <person name="Poulain J."/>
            <person name="Quesneville H."/>
            <person name="Read B."/>
            <person name="Rensing S.A."/>
            <person name="Ritter A."/>
            <person name="Rousvoal S."/>
            <person name="Samanta M."/>
            <person name="Samson G."/>
            <person name="Schroeder D.C."/>
            <person name="Segurens B."/>
            <person name="Strittmatter M."/>
            <person name="Tonon T."/>
            <person name="Tregear J.W."/>
            <person name="Valentin K."/>
            <person name="von Dassow P."/>
            <person name="Yamagishi T."/>
            <person name="Van de Peer Y."/>
            <person name="Wincker P."/>
        </authorList>
    </citation>
    <scope>NUCLEOTIDE SEQUENCE [LARGE SCALE GENOMIC DNA]</scope>
    <source>
        <strain evidence="2">Ec32 / CCAP1310/4</strain>
    </source>
</reference>
<organism evidence="1 2">
    <name type="scientific">Ectocarpus siliculosus</name>
    <name type="common">Brown alga</name>
    <name type="synonym">Conferva siliculosa</name>
    <dbReference type="NCBI Taxonomy" id="2880"/>
    <lineage>
        <taxon>Eukaryota</taxon>
        <taxon>Sar</taxon>
        <taxon>Stramenopiles</taxon>
        <taxon>Ochrophyta</taxon>
        <taxon>PX clade</taxon>
        <taxon>Phaeophyceae</taxon>
        <taxon>Ectocarpales</taxon>
        <taxon>Ectocarpaceae</taxon>
        <taxon>Ectocarpus</taxon>
    </lineage>
</organism>